<dbReference type="EMBL" id="OZ021745">
    <property type="protein sequence ID" value="CAK9313200.1"/>
    <property type="molecule type" value="Genomic_DNA"/>
</dbReference>
<evidence type="ECO:0000313" key="1">
    <source>
        <dbReference type="EMBL" id="CAK9313200.1"/>
    </source>
</evidence>
<accession>A0ABP0XYH2</accession>
<proteinExistence type="predicted"/>
<protein>
    <submittedName>
        <fullName evidence="1">Uncharacterized protein</fullName>
    </submittedName>
</protein>
<gene>
    <name evidence="1" type="ORF">CITCOLO1_LOCUS4913</name>
</gene>
<name>A0ABP0XYH2_9ROSI</name>
<sequence length="151" mass="17287">MAVSQLTRGTWLDSGSSSSFFIQFPLPSHFTAGFHSPTLSEFSDLDSNFCLAVKHLCFLDLFTQWCQTEFCNSSDKSSVSVCLNISTDVVDSNFLIYTLHVRTRINQSTERAGRKDTMSEPLRYLLKSAVQMRKSMWLIRRLKDRQSGKNR</sequence>
<keyword evidence="2" id="KW-1185">Reference proteome</keyword>
<dbReference type="Proteomes" id="UP001642487">
    <property type="component" value="Chromosome 11"/>
</dbReference>
<organism evidence="1 2">
    <name type="scientific">Citrullus colocynthis</name>
    <name type="common">colocynth</name>
    <dbReference type="NCBI Taxonomy" id="252529"/>
    <lineage>
        <taxon>Eukaryota</taxon>
        <taxon>Viridiplantae</taxon>
        <taxon>Streptophyta</taxon>
        <taxon>Embryophyta</taxon>
        <taxon>Tracheophyta</taxon>
        <taxon>Spermatophyta</taxon>
        <taxon>Magnoliopsida</taxon>
        <taxon>eudicotyledons</taxon>
        <taxon>Gunneridae</taxon>
        <taxon>Pentapetalae</taxon>
        <taxon>rosids</taxon>
        <taxon>fabids</taxon>
        <taxon>Cucurbitales</taxon>
        <taxon>Cucurbitaceae</taxon>
        <taxon>Benincaseae</taxon>
        <taxon>Citrullus</taxon>
    </lineage>
</organism>
<reference evidence="1 2" key="1">
    <citation type="submission" date="2024-03" db="EMBL/GenBank/DDBJ databases">
        <authorList>
            <person name="Gkanogiannis A."/>
            <person name="Becerra Lopez-Lavalle L."/>
        </authorList>
    </citation>
    <scope>NUCLEOTIDE SEQUENCE [LARGE SCALE GENOMIC DNA]</scope>
</reference>
<evidence type="ECO:0000313" key="2">
    <source>
        <dbReference type="Proteomes" id="UP001642487"/>
    </source>
</evidence>